<evidence type="ECO:0000256" key="1">
    <source>
        <dbReference type="ARBA" id="ARBA00022801"/>
    </source>
</evidence>
<feature type="domain" description="Alpha/beta hydrolase fold-3" evidence="2">
    <location>
        <begin position="78"/>
        <end position="279"/>
    </location>
</feature>
<dbReference type="PANTHER" id="PTHR48081">
    <property type="entry name" value="AB HYDROLASE SUPERFAMILY PROTEIN C4A8.06C"/>
    <property type="match status" value="1"/>
</dbReference>
<dbReference type="OrthoDB" id="9815425at2"/>
<evidence type="ECO:0000313" key="3">
    <source>
        <dbReference type="EMBL" id="GCE31899.1"/>
    </source>
</evidence>
<organism evidence="3 4">
    <name type="scientific">Dictyobacter alpinus</name>
    <dbReference type="NCBI Taxonomy" id="2014873"/>
    <lineage>
        <taxon>Bacteria</taxon>
        <taxon>Bacillati</taxon>
        <taxon>Chloroflexota</taxon>
        <taxon>Ktedonobacteria</taxon>
        <taxon>Ktedonobacterales</taxon>
        <taxon>Dictyobacteraceae</taxon>
        <taxon>Dictyobacter</taxon>
    </lineage>
</organism>
<protein>
    <submittedName>
        <fullName evidence="3">Alpha/beta hydrolase</fullName>
    </submittedName>
</protein>
<name>A0A402BKP3_9CHLR</name>
<dbReference type="PANTHER" id="PTHR48081:SF8">
    <property type="entry name" value="ALPHA_BETA HYDROLASE FOLD-3 DOMAIN-CONTAINING PROTEIN-RELATED"/>
    <property type="match status" value="1"/>
</dbReference>
<dbReference type="SUPFAM" id="SSF53474">
    <property type="entry name" value="alpha/beta-Hydrolases"/>
    <property type="match status" value="1"/>
</dbReference>
<accession>A0A402BKP3</accession>
<reference evidence="4" key="1">
    <citation type="submission" date="2018-12" db="EMBL/GenBank/DDBJ databases">
        <title>Tengunoibacter tsumagoiensis gen. nov., sp. nov., Dictyobacter kobayashii sp. nov., D. alpinus sp. nov., and D. joshuensis sp. nov. and description of Dictyobacteraceae fam. nov. within the order Ktedonobacterales isolated from Tengu-no-mugimeshi.</title>
        <authorList>
            <person name="Wang C.M."/>
            <person name="Zheng Y."/>
            <person name="Sakai Y."/>
            <person name="Toyoda A."/>
            <person name="Minakuchi Y."/>
            <person name="Abe K."/>
            <person name="Yokota A."/>
            <person name="Yabe S."/>
        </authorList>
    </citation>
    <scope>NUCLEOTIDE SEQUENCE [LARGE SCALE GENOMIC DNA]</scope>
    <source>
        <strain evidence="4">Uno16</strain>
    </source>
</reference>
<dbReference type="Gene3D" id="3.40.50.1820">
    <property type="entry name" value="alpha/beta hydrolase"/>
    <property type="match status" value="1"/>
</dbReference>
<dbReference type="Pfam" id="PF07859">
    <property type="entry name" value="Abhydrolase_3"/>
    <property type="match status" value="1"/>
</dbReference>
<comment type="caution">
    <text evidence="3">The sequence shown here is derived from an EMBL/GenBank/DDBJ whole genome shotgun (WGS) entry which is preliminary data.</text>
</comment>
<dbReference type="InterPro" id="IPR050300">
    <property type="entry name" value="GDXG_lipolytic_enzyme"/>
</dbReference>
<dbReference type="AlphaFoldDB" id="A0A402BKP3"/>
<dbReference type="EMBL" id="BIFT01000002">
    <property type="protein sequence ID" value="GCE31899.1"/>
    <property type="molecule type" value="Genomic_DNA"/>
</dbReference>
<keyword evidence="1 3" id="KW-0378">Hydrolase</keyword>
<dbReference type="InterPro" id="IPR029058">
    <property type="entry name" value="AB_hydrolase_fold"/>
</dbReference>
<proteinExistence type="predicted"/>
<dbReference type="Proteomes" id="UP000287171">
    <property type="component" value="Unassembled WGS sequence"/>
</dbReference>
<dbReference type="GO" id="GO:0016787">
    <property type="term" value="F:hydrolase activity"/>
    <property type="evidence" value="ECO:0007669"/>
    <property type="project" value="UniProtKB-KW"/>
</dbReference>
<dbReference type="InterPro" id="IPR013094">
    <property type="entry name" value="AB_hydrolase_3"/>
</dbReference>
<evidence type="ECO:0000259" key="2">
    <source>
        <dbReference type="Pfam" id="PF07859"/>
    </source>
</evidence>
<sequence>MESKKHDINVTLSNIQNCLQAIREQPLDSLTVEHYRASFDALSTLYTMQSAVTIEAFTLEGLPAEWIIPANAIPEQTILYFHSGTYINGSLCTDRALVSALASMTQTRILQIAYRLAPEHPFPAAITDGLIAYQWLLAQHHSPRHMAIMGTGAGGGIALSVLLLARDQHYPFPIMVACLSPWLDLTTAGLNVKKQVTTDSVLSIGLLTYAAQLYVSPEEASQPLASPLYADLHGLPPLFLQVTQHELLHDDAYTLVKHATASGAKARCVTWPDVFHGWHAFADRLPEGQAALDQIAAYYSKHVALANGNWPDKTADNPYS</sequence>
<evidence type="ECO:0000313" key="4">
    <source>
        <dbReference type="Proteomes" id="UP000287171"/>
    </source>
</evidence>
<dbReference type="RefSeq" id="WP_126631814.1">
    <property type="nucleotide sequence ID" value="NZ_BIFT01000002.1"/>
</dbReference>
<gene>
    <name evidence="3" type="ORF">KDA_73830</name>
</gene>
<keyword evidence="4" id="KW-1185">Reference proteome</keyword>